<dbReference type="Gene3D" id="1.10.1280.10">
    <property type="entry name" value="Di-copper center containing domain from catechol oxidase"/>
    <property type="match status" value="1"/>
</dbReference>
<comment type="caution">
    <text evidence="2">The sequence shown here is derived from an EMBL/GenBank/DDBJ whole genome shotgun (WGS) entry which is preliminary data.</text>
</comment>
<evidence type="ECO:0000259" key="1">
    <source>
        <dbReference type="Pfam" id="PF00264"/>
    </source>
</evidence>
<reference evidence="2 3" key="1">
    <citation type="submission" date="2024-03" db="EMBL/GenBank/DDBJ databases">
        <title>Aureococcus anophagefferens CCMP1851 and Kratosvirus quantuckense: Draft genome of a second virus-susceptible host strain in the model system.</title>
        <authorList>
            <person name="Chase E."/>
            <person name="Truchon A.R."/>
            <person name="Schepens W."/>
            <person name="Wilhelm S.W."/>
        </authorList>
    </citation>
    <scope>NUCLEOTIDE SEQUENCE [LARGE SCALE GENOMIC DNA]</scope>
    <source>
        <strain evidence="2 3">CCMP1851</strain>
    </source>
</reference>
<dbReference type="Proteomes" id="UP001363151">
    <property type="component" value="Unassembled WGS sequence"/>
</dbReference>
<dbReference type="InterPro" id="IPR008922">
    <property type="entry name" value="Di-copper_centre_dom_sf"/>
</dbReference>
<organism evidence="2 3">
    <name type="scientific">Aureococcus anophagefferens</name>
    <name type="common">Harmful bloom alga</name>
    <dbReference type="NCBI Taxonomy" id="44056"/>
    <lineage>
        <taxon>Eukaryota</taxon>
        <taxon>Sar</taxon>
        <taxon>Stramenopiles</taxon>
        <taxon>Ochrophyta</taxon>
        <taxon>Pelagophyceae</taxon>
        <taxon>Pelagomonadales</taxon>
        <taxon>Pelagomonadaceae</taxon>
        <taxon>Aureococcus</taxon>
    </lineage>
</organism>
<dbReference type="Pfam" id="PF00264">
    <property type="entry name" value="Tyrosinase"/>
    <property type="match status" value="1"/>
</dbReference>
<dbReference type="SUPFAM" id="SSF48056">
    <property type="entry name" value="Di-copper centre-containing domain"/>
    <property type="match status" value="1"/>
</dbReference>
<protein>
    <recommendedName>
        <fullName evidence="1">Tyrosinase copper-binding domain-containing protein</fullName>
    </recommendedName>
</protein>
<name>A0ABR1G9R0_AURAN</name>
<evidence type="ECO:0000313" key="2">
    <source>
        <dbReference type="EMBL" id="KAK7249834.1"/>
    </source>
</evidence>
<keyword evidence="3" id="KW-1185">Reference proteome</keyword>
<evidence type="ECO:0000313" key="3">
    <source>
        <dbReference type="Proteomes" id="UP001363151"/>
    </source>
</evidence>
<sequence length="630" mass="70224">MGETQARSTMARVAGLSLLVAIPGAFLVASRSQAPLGSSALLSSASSPLGIEVSNEYTATRGHPAAMYPSVTYGRLVEPHRATTLKMGNVAEDPSRSYGWTIAKSSGAAEDAVAIAGHSATYVFASLGTYAVTARLDASPDDPSQQGGNAVEETTTVECKYVRRNIFALRTAEREKLFDAFKTLMTVDTAAGLESYGINYRSLDYFTETHLDRAARRDIDTMHDGMGFLTQHVAVTNELELALQAVDASLALPFWDYTEDIARVRGGGGNTADLWSSKLWTDDWYGNATHDDRHTVTKGRFAYQKVTRDRNATTHNPYGYLRAPWNVNKDPYLTRNHEFCDTTFSLDTWPSCEAHYNLTFSYDNWFDYVWTAGYAPHGPIHYFIGGFTHCGDLSAQFPMLDAEGLKSLALMQVGITKNFWRDGLFESPTYCSDDTPQDQCHLVCKGAAGEDDFAAAIVAKLLYYAENFYRTGLSDITYAWLDDLQVEDYEAFVTAFCQMSWYPGEQMEAASPADVSFWSIHPTMERLLHYKMLADPFVTKEWKAYGDISMTSYCEYSTTTDCKGHHGYDLTAFKSVVLDVETGDYAPAYLTNGEIFDHMSLEDYKMSYYYEDFSWPHCEARGVVFPAVSS</sequence>
<dbReference type="InterPro" id="IPR002227">
    <property type="entry name" value="Tyrosinase_Cu-bd"/>
</dbReference>
<gene>
    <name evidence="2" type="ORF">SO694_00005118</name>
</gene>
<dbReference type="EMBL" id="JBBJCI010000039">
    <property type="protein sequence ID" value="KAK7249834.1"/>
    <property type="molecule type" value="Genomic_DNA"/>
</dbReference>
<proteinExistence type="predicted"/>
<accession>A0ABR1G9R0</accession>
<feature type="domain" description="Tyrosinase copper-binding" evidence="1">
    <location>
        <begin position="202"/>
        <end position="394"/>
    </location>
</feature>